<organism evidence="2 3">
    <name type="scientific">Mucor lusitanicus CBS 277.49</name>
    <dbReference type="NCBI Taxonomy" id="747725"/>
    <lineage>
        <taxon>Eukaryota</taxon>
        <taxon>Fungi</taxon>
        <taxon>Fungi incertae sedis</taxon>
        <taxon>Mucoromycota</taxon>
        <taxon>Mucoromycotina</taxon>
        <taxon>Mucoromycetes</taxon>
        <taxon>Mucorales</taxon>
        <taxon>Mucorineae</taxon>
        <taxon>Mucoraceae</taxon>
        <taxon>Mucor</taxon>
    </lineage>
</organism>
<evidence type="ECO:0000256" key="1">
    <source>
        <dbReference type="SAM" id="MobiDB-lite"/>
    </source>
</evidence>
<accession>A0A162YM67</accession>
<feature type="compositionally biased region" description="Acidic residues" evidence="1">
    <location>
        <begin position="172"/>
        <end position="192"/>
    </location>
</feature>
<dbReference type="Proteomes" id="UP000077051">
    <property type="component" value="Unassembled WGS sequence"/>
</dbReference>
<dbReference type="OrthoDB" id="2264251at2759"/>
<dbReference type="EMBL" id="AMYB01000008">
    <property type="protein sequence ID" value="OAC99396.1"/>
    <property type="molecule type" value="Genomic_DNA"/>
</dbReference>
<evidence type="ECO:0000313" key="3">
    <source>
        <dbReference type="Proteomes" id="UP000077051"/>
    </source>
</evidence>
<keyword evidence="3" id="KW-1185">Reference proteome</keyword>
<evidence type="ECO:0000313" key="2">
    <source>
        <dbReference type="EMBL" id="OAC99396.1"/>
    </source>
</evidence>
<name>A0A162YM67_MUCCL</name>
<feature type="region of interest" description="Disordered" evidence="1">
    <location>
        <begin position="160"/>
        <end position="192"/>
    </location>
</feature>
<proteinExistence type="predicted"/>
<protein>
    <submittedName>
        <fullName evidence="2">Uncharacterized protein</fullName>
    </submittedName>
</protein>
<reference evidence="2 3" key="1">
    <citation type="submission" date="2015-06" db="EMBL/GenBank/DDBJ databases">
        <title>Expansion of signal transduction pathways in fungi by whole-genome duplication.</title>
        <authorList>
            <consortium name="DOE Joint Genome Institute"/>
            <person name="Corrochano L.M."/>
            <person name="Kuo A."/>
            <person name="Marcet-Houben M."/>
            <person name="Polaino S."/>
            <person name="Salamov A."/>
            <person name="Villalobos J.M."/>
            <person name="Alvarez M.I."/>
            <person name="Avalos J."/>
            <person name="Benito E.P."/>
            <person name="Benoit I."/>
            <person name="Burger G."/>
            <person name="Camino L.P."/>
            <person name="Canovas D."/>
            <person name="Cerda-Olmedo E."/>
            <person name="Cheng J.-F."/>
            <person name="Dominguez A."/>
            <person name="Elias M."/>
            <person name="Eslava A.P."/>
            <person name="Glaser F."/>
            <person name="Grimwood J."/>
            <person name="Gutierrez G."/>
            <person name="Heitman J."/>
            <person name="Henrissat B."/>
            <person name="Iturriaga E.A."/>
            <person name="Lang B.F."/>
            <person name="Lavin J.L."/>
            <person name="Lee S."/>
            <person name="Li W."/>
            <person name="Lindquist E."/>
            <person name="Lopez-Garcia S."/>
            <person name="Luque E.M."/>
            <person name="Marcos A.T."/>
            <person name="Martin J."/>
            <person name="Mccluskey K."/>
            <person name="Medina H.R."/>
            <person name="Miralles-Duran A."/>
            <person name="Miyazaki A."/>
            <person name="Munoz-Torres E."/>
            <person name="Oguiza J.A."/>
            <person name="Ohm R."/>
            <person name="Olmedo M."/>
            <person name="Orejas M."/>
            <person name="Ortiz-Castellanos L."/>
            <person name="Pisabarro A.G."/>
            <person name="Rodriguez-Romero J."/>
            <person name="Ruiz-Herrera J."/>
            <person name="Ruiz-Vazquez R."/>
            <person name="Sanz C."/>
            <person name="Schackwitz W."/>
            <person name="Schmutz J."/>
            <person name="Shahriari M."/>
            <person name="Shelest E."/>
            <person name="Silva-Franco F."/>
            <person name="Soanes D."/>
            <person name="Syed K."/>
            <person name="Tagua V.G."/>
            <person name="Talbot N.J."/>
            <person name="Thon M."/>
            <person name="De Vries R.P."/>
            <person name="Wiebenga A."/>
            <person name="Yadav J.S."/>
            <person name="Braun E.L."/>
            <person name="Baker S."/>
            <person name="Garre V."/>
            <person name="Horwitz B."/>
            <person name="Torres-Martinez S."/>
            <person name="Idnurm A."/>
            <person name="Herrera-Estrella A."/>
            <person name="Gabaldon T."/>
            <person name="Grigoriev I.V."/>
        </authorList>
    </citation>
    <scope>NUCLEOTIDE SEQUENCE [LARGE SCALE GENOMIC DNA]</scope>
    <source>
        <strain evidence="2 3">CBS 277.49</strain>
    </source>
</reference>
<comment type="caution">
    <text evidence="2">The sequence shown here is derived from an EMBL/GenBank/DDBJ whole genome shotgun (WGS) entry which is preliminary data.</text>
</comment>
<dbReference type="VEuPathDB" id="FungiDB:MUCCIDRAFT_114584"/>
<dbReference type="AlphaFoldDB" id="A0A162YM67"/>
<sequence length="192" mass="21703">MQVSPLLTPTNFMSNSKKRSRAYIDDDFESHYLKKRLISTIPNLKPPSPTSNTDKQDYNRTTCSPNFYDSLGGNVTLSPTLEEEENTTSNRLVPIEDGPPYPNHIHLMDINGTLLPMEQKPGETKYSIPGFVLSDSMNKPLQPSSGNQLILYEKNPILASIEKEQQQHQPIDDNDSLTSEENDDDYDPMDLD</sequence>
<gene>
    <name evidence="2" type="ORF">MUCCIDRAFT_114584</name>
</gene>